<keyword evidence="8 11" id="KW-0648">Protein biosynthesis</keyword>
<evidence type="ECO:0000256" key="11">
    <source>
        <dbReference type="HAMAP-Rule" id="MF_00123"/>
    </source>
</evidence>
<dbReference type="Pfam" id="PF00750">
    <property type="entry name" value="tRNA-synt_1d"/>
    <property type="match status" value="1"/>
</dbReference>
<dbReference type="InterPro" id="IPR014729">
    <property type="entry name" value="Rossmann-like_a/b/a_fold"/>
</dbReference>
<dbReference type="InterPro" id="IPR036695">
    <property type="entry name" value="Arg-tRNA-synth_N_sf"/>
</dbReference>
<dbReference type="FunFam" id="3.40.50.620:FF:000062">
    <property type="entry name" value="Arginine--tRNA ligase"/>
    <property type="match status" value="1"/>
</dbReference>
<dbReference type="InterPro" id="IPR035684">
    <property type="entry name" value="ArgRS_core"/>
</dbReference>
<keyword evidence="9 11" id="KW-0030">Aminoacyl-tRNA synthetase</keyword>
<dbReference type="HAMAP" id="MF_00123">
    <property type="entry name" value="Arg_tRNA_synth"/>
    <property type="match status" value="1"/>
</dbReference>
<dbReference type="InterPro" id="IPR008909">
    <property type="entry name" value="DALR_anticod-bd"/>
</dbReference>
<dbReference type="Gene3D" id="1.10.730.10">
    <property type="entry name" value="Isoleucyl-tRNA Synthetase, Domain 1"/>
    <property type="match status" value="1"/>
</dbReference>
<keyword evidence="6 11" id="KW-0547">Nucleotide-binding</keyword>
<dbReference type="Gene3D" id="3.40.50.620">
    <property type="entry name" value="HUPs"/>
    <property type="match status" value="1"/>
</dbReference>
<evidence type="ECO:0000313" key="15">
    <source>
        <dbReference type="EMBL" id="RVU49100.1"/>
    </source>
</evidence>
<organism evidence="15 16">
    <name type="scientific">Rubrivivax rivuli</name>
    <dbReference type="NCBI Taxonomy" id="1862385"/>
    <lineage>
        <taxon>Bacteria</taxon>
        <taxon>Pseudomonadati</taxon>
        <taxon>Pseudomonadota</taxon>
        <taxon>Betaproteobacteria</taxon>
        <taxon>Burkholderiales</taxon>
        <taxon>Sphaerotilaceae</taxon>
        <taxon>Rubrivivax</taxon>
    </lineage>
</organism>
<evidence type="ECO:0000256" key="5">
    <source>
        <dbReference type="ARBA" id="ARBA00022598"/>
    </source>
</evidence>
<comment type="subcellular location">
    <subcellularLocation>
        <location evidence="1 11">Cytoplasm</location>
    </subcellularLocation>
</comment>
<keyword evidence="16" id="KW-1185">Reference proteome</keyword>
<dbReference type="NCBIfam" id="TIGR00456">
    <property type="entry name" value="argS"/>
    <property type="match status" value="1"/>
</dbReference>
<comment type="similarity">
    <text evidence="2 11 12">Belongs to the class-I aminoacyl-tRNA synthetase family.</text>
</comment>
<sequence length="573" mass="62104">MIQAKQELQQALQAALGELAANAGVAAPVAAFESPKQAAHGDLAITAAMPLAKALKKNPREIGEALVRALNATPAFQRWVQALEIAGPGFINLRLAPAAKQAVVHEVLAAGTAYGQQPAQAGQRVMVEFVSANPTGPLHVGHGRNAALGDTISNLLATQGAQVQREFYYNDAGVQINNLALSTQARLKGFKPGEPGWPESAYNGEYIADIAADFAAKKTVRADDREFTASGDVDDLDGIRQFAVAYLRHEQDLDLQAFGVRFDHYFLESSLYSSGRVEDTVQRLVAAGKTYEEGGALWLRTTEYGDDKDRVMRKQDGTFTYFVPDVAYHLHKWERGFTQVINVQGTDHHGTVARVRAGLQAVGLGIPQGYPDYALYKMILVMKDGQEVKLSKRAGSYVTLRDLIEWTSRDAVRFFLISRKSDAEFVFDIDLALKASDENPVFYVQYAHARICSVLAAYAGVRDFAAADLSLLTAPTEAALMLKLADYPAMLTRAAADLAPHDVTFYLRELAAAFHSYYAAERFLVDDPALARARMALLSATAQVLRNALAVLGVSAPEAMSREAAPAVEGAPA</sequence>
<dbReference type="PRINTS" id="PR01038">
    <property type="entry name" value="TRNASYNTHARG"/>
</dbReference>
<dbReference type="PROSITE" id="PS00178">
    <property type="entry name" value="AA_TRNA_LIGASE_I"/>
    <property type="match status" value="1"/>
</dbReference>
<comment type="caution">
    <text evidence="15">The sequence shown here is derived from an EMBL/GenBank/DDBJ whole genome shotgun (WGS) entry which is preliminary data.</text>
</comment>
<dbReference type="Proteomes" id="UP000285575">
    <property type="component" value="Unassembled WGS sequence"/>
</dbReference>
<dbReference type="FunFam" id="1.10.730.10:FF:000008">
    <property type="entry name" value="Arginine--tRNA ligase"/>
    <property type="match status" value="1"/>
</dbReference>
<keyword evidence="7 11" id="KW-0067">ATP-binding</keyword>
<evidence type="ECO:0000256" key="7">
    <source>
        <dbReference type="ARBA" id="ARBA00022840"/>
    </source>
</evidence>
<comment type="subunit">
    <text evidence="3 11">Monomer.</text>
</comment>
<dbReference type="SUPFAM" id="SSF47323">
    <property type="entry name" value="Anticodon-binding domain of a subclass of class I aminoacyl-tRNA synthetases"/>
    <property type="match status" value="1"/>
</dbReference>
<feature type="domain" description="Arginyl tRNA synthetase N-terminal" evidence="14">
    <location>
        <begin position="6"/>
        <end position="95"/>
    </location>
</feature>
<dbReference type="SMART" id="SM01016">
    <property type="entry name" value="Arg_tRNA_synt_N"/>
    <property type="match status" value="1"/>
</dbReference>
<dbReference type="InterPro" id="IPR005148">
    <property type="entry name" value="Arg-tRNA-synth_N"/>
</dbReference>
<dbReference type="SUPFAM" id="SSF52374">
    <property type="entry name" value="Nucleotidylyl transferase"/>
    <property type="match status" value="1"/>
</dbReference>
<gene>
    <name evidence="11" type="primary">argS</name>
    <name evidence="15" type="ORF">EOE66_00485</name>
</gene>
<comment type="catalytic activity">
    <reaction evidence="10 11">
        <text>tRNA(Arg) + L-arginine + ATP = L-arginyl-tRNA(Arg) + AMP + diphosphate</text>
        <dbReference type="Rhea" id="RHEA:20301"/>
        <dbReference type="Rhea" id="RHEA-COMP:9658"/>
        <dbReference type="Rhea" id="RHEA-COMP:9673"/>
        <dbReference type="ChEBI" id="CHEBI:30616"/>
        <dbReference type="ChEBI" id="CHEBI:32682"/>
        <dbReference type="ChEBI" id="CHEBI:33019"/>
        <dbReference type="ChEBI" id="CHEBI:78442"/>
        <dbReference type="ChEBI" id="CHEBI:78513"/>
        <dbReference type="ChEBI" id="CHEBI:456215"/>
        <dbReference type="EC" id="6.1.1.19"/>
    </reaction>
</comment>
<dbReference type="InterPro" id="IPR001278">
    <property type="entry name" value="Arg-tRNA-ligase"/>
</dbReference>
<dbReference type="InterPro" id="IPR009080">
    <property type="entry name" value="tRNAsynth_Ia_anticodon-bd"/>
</dbReference>
<dbReference type="GO" id="GO:0004814">
    <property type="term" value="F:arginine-tRNA ligase activity"/>
    <property type="evidence" value="ECO:0007669"/>
    <property type="project" value="UniProtKB-UniRule"/>
</dbReference>
<evidence type="ECO:0000256" key="12">
    <source>
        <dbReference type="RuleBase" id="RU363038"/>
    </source>
</evidence>
<keyword evidence="4 11" id="KW-0963">Cytoplasm</keyword>
<evidence type="ECO:0000259" key="13">
    <source>
        <dbReference type="SMART" id="SM00836"/>
    </source>
</evidence>
<evidence type="ECO:0000256" key="2">
    <source>
        <dbReference type="ARBA" id="ARBA00005594"/>
    </source>
</evidence>
<feature type="short sequence motif" description="'HIGH' region" evidence="11">
    <location>
        <begin position="132"/>
        <end position="142"/>
    </location>
</feature>
<feature type="domain" description="DALR anticodon binding" evidence="13">
    <location>
        <begin position="444"/>
        <end position="560"/>
    </location>
</feature>
<dbReference type="InterPro" id="IPR001412">
    <property type="entry name" value="aa-tRNA-synth_I_CS"/>
</dbReference>
<dbReference type="CDD" id="cd07956">
    <property type="entry name" value="Anticodon_Ia_Arg"/>
    <property type="match status" value="1"/>
</dbReference>
<dbReference type="SUPFAM" id="SSF55190">
    <property type="entry name" value="Arginyl-tRNA synthetase (ArgRS), N-terminal 'additional' domain"/>
    <property type="match status" value="1"/>
</dbReference>
<dbReference type="EC" id="6.1.1.19" evidence="11"/>
<dbReference type="GO" id="GO:0005737">
    <property type="term" value="C:cytoplasm"/>
    <property type="evidence" value="ECO:0007669"/>
    <property type="project" value="UniProtKB-SubCell"/>
</dbReference>
<accession>A0A437RQM8</accession>
<keyword evidence="5 11" id="KW-0436">Ligase</keyword>
<evidence type="ECO:0000256" key="1">
    <source>
        <dbReference type="ARBA" id="ARBA00004496"/>
    </source>
</evidence>
<protein>
    <recommendedName>
        <fullName evidence="11">Arginine--tRNA ligase</fullName>
        <ecNumber evidence="11">6.1.1.19</ecNumber>
    </recommendedName>
    <alternativeName>
        <fullName evidence="11">Arginyl-tRNA synthetase</fullName>
        <shortName evidence="11">ArgRS</shortName>
    </alternativeName>
</protein>
<dbReference type="EMBL" id="SACR01000001">
    <property type="protein sequence ID" value="RVU49100.1"/>
    <property type="molecule type" value="Genomic_DNA"/>
</dbReference>
<dbReference type="Gene3D" id="3.30.1360.70">
    <property type="entry name" value="Arginyl tRNA synthetase N-terminal domain"/>
    <property type="match status" value="1"/>
</dbReference>
<dbReference type="PANTHER" id="PTHR11956">
    <property type="entry name" value="ARGINYL-TRNA SYNTHETASE"/>
    <property type="match status" value="1"/>
</dbReference>
<dbReference type="PANTHER" id="PTHR11956:SF5">
    <property type="entry name" value="ARGININE--TRNA LIGASE, CYTOPLASMIC"/>
    <property type="match status" value="1"/>
</dbReference>
<evidence type="ECO:0000259" key="14">
    <source>
        <dbReference type="SMART" id="SM01016"/>
    </source>
</evidence>
<dbReference type="GO" id="GO:0006420">
    <property type="term" value="P:arginyl-tRNA aminoacylation"/>
    <property type="evidence" value="ECO:0007669"/>
    <property type="project" value="UniProtKB-UniRule"/>
</dbReference>
<proteinExistence type="inferred from homology"/>
<dbReference type="RefSeq" id="WP_128226741.1">
    <property type="nucleotide sequence ID" value="NZ_SACR01000001.1"/>
</dbReference>
<evidence type="ECO:0000256" key="3">
    <source>
        <dbReference type="ARBA" id="ARBA00011245"/>
    </source>
</evidence>
<evidence type="ECO:0000256" key="10">
    <source>
        <dbReference type="ARBA" id="ARBA00049339"/>
    </source>
</evidence>
<dbReference type="AlphaFoldDB" id="A0A437RQM8"/>
<reference evidence="15 16" key="1">
    <citation type="submission" date="2019-01" db="EMBL/GenBank/DDBJ databases">
        <authorList>
            <person name="Chen W.-M."/>
        </authorList>
    </citation>
    <scope>NUCLEOTIDE SEQUENCE [LARGE SCALE GENOMIC DNA]</scope>
    <source>
        <strain evidence="15 16">KYPY4</strain>
    </source>
</reference>
<dbReference type="Pfam" id="PF05746">
    <property type="entry name" value="DALR_1"/>
    <property type="match status" value="1"/>
</dbReference>
<dbReference type="CDD" id="cd00671">
    <property type="entry name" value="ArgRS_core"/>
    <property type="match status" value="1"/>
</dbReference>
<evidence type="ECO:0000256" key="8">
    <source>
        <dbReference type="ARBA" id="ARBA00022917"/>
    </source>
</evidence>
<dbReference type="GO" id="GO:0005524">
    <property type="term" value="F:ATP binding"/>
    <property type="evidence" value="ECO:0007669"/>
    <property type="project" value="UniProtKB-UniRule"/>
</dbReference>
<evidence type="ECO:0000256" key="9">
    <source>
        <dbReference type="ARBA" id="ARBA00023146"/>
    </source>
</evidence>
<evidence type="ECO:0000313" key="16">
    <source>
        <dbReference type="Proteomes" id="UP000285575"/>
    </source>
</evidence>
<dbReference type="Pfam" id="PF03485">
    <property type="entry name" value="Arg_tRNA_synt_N"/>
    <property type="match status" value="1"/>
</dbReference>
<evidence type="ECO:0000256" key="4">
    <source>
        <dbReference type="ARBA" id="ARBA00022490"/>
    </source>
</evidence>
<evidence type="ECO:0000256" key="6">
    <source>
        <dbReference type="ARBA" id="ARBA00022741"/>
    </source>
</evidence>
<dbReference type="SMART" id="SM00836">
    <property type="entry name" value="DALR_1"/>
    <property type="match status" value="1"/>
</dbReference>
<name>A0A437RQM8_9BURK</name>
<dbReference type="OrthoDB" id="9803211at2"/>